<dbReference type="PANTHER" id="PTHR43877">
    <property type="entry name" value="AMINOALKYLPHOSPHONATE N-ACETYLTRANSFERASE-RELATED-RELATED"/>
    <property type="match status" value="1"/>
</dbReference>
<dbReference type="Pfam" id="PF00583">
    <property type="entry name" value="Acetyltransf_1"/>
    <property type="match status" value="1"/>
</dbReference>
<feature type="domain" description="N-acetyltransferase" evidence="3">
    <location>
        <begin position="4"/>
        <end position="152"/>
    </location>
</feature>
<dbReference type="PANTHER" id="PTHR43877:SF1">
    <property type="entry name" value="ACETYLTRANSFERASE"/>
    <property type="match status" value="1"/>
</dbReference>
<evidence type="ECO:0000256" key="1">
    <source>
        <dbReference type="ARBA" id="ARBA00022679"/>
    </source>
</evidence>
<dbReference type="EMBL" id="CADCUZ010000047">
    <property type="protein sequence ID" value="CAA9408888.1"/>
    <property type="molecule type" value="Genomic_DNA"/>
</dbReference>
<evidence type="ECO:0000313" key="4">
    <source>
        <dbReference type="EMBL" id="CAA9408888.1"/>
    </source>
</evidence>
<dbReference type="SUPFAM" id="SSF55729">
    <property type="entry name" value="Acyl-CoA N-acyltransferases (Nat)"/>
    <property type="match status" value="1"/>
</dbReference>
<dbReference type="GO" id="GO:0016747">
    <property type="term" value="F:acyltransferase activity, transferring groups other than amino-acyl groups"/>
    <property type="evidence" value="ECO:0007669"/>
    <property type="project" value="InterPro"/>
</dbReference>
<sequence>MNPITVAPVPAWGLREPLRLLERWLRHGEPVPDDFAAKMRGSVEAGDVEVLAARLDGRMVGVLVLTFRPSVSLGAPFASIEDLYVISGSRRRGVGGELLKAADERCRRRGVYYVEAQVKESVAEALYAALGYEREAGVRVFSRSLVIGDRCDENPEI</sequence>
<keyword evidence="1" id="KW-0808">Transferase</keyword>
<reference evidence="4" key="1">
    <citation type="submission" date="2020-02" db="EMBL/GenBank/DDBJ databases">
        <authorList>
            <person name="Meier V. D."/>
        </authorList>
    </citation>
    <scope>NUCLEOTIDE SEQUENCE</scope>
    <source>
        <strain evidence="4">AVDCRST_MAG55</strain>
    </source>
</reference>
<evidence type="ECO:0000256" key="2">
    <source>
        <dbReference type="ARBA" id="ARBA00023315"/>
    </source>
</evidence>
<keyword evidence="2" id="KW-0012">Acyltransferase</keyword>
<dbReference type="InterPro" id="IPR016181">
    <property type="entry name" value="Acyl_CoA_acyltransferase"/>
</dbReference>
<dbReference type="InterPro" id="IPR050832">
    <property type="entry name" value="Bact_Acetyltransf"/>
</dbReference>
<dbReference type="InterPro" id="IPR000182">
    <property type="entry name" value="GNAT_dom"/>
</dbReference>
<name>A0A6J4PEQ1_9ACTN</name>
<protein>
    <recommendedName>
        <fullName evidence="3">N-acetyltransferase domain-containing protein</fullName>
    </recommendedName>
</protein>
<accession>A0A6J4PEQ1</accession>
<dbReference type="PROSITE" id="PS51186">
    <property type="entry name" value="GNAT"/>
    <property type="match status" value="1"/>
</dbReference>
<gene>
    <name evidence="4" type="ORF">AVDCRST_MAG55-1184</name>
</gene>
<dbReference type="Gene3D" id="3.40.630.30">
    <property type="match status" value="1"/>
</dbReference>
<dbReference type="CDD" id="cd04301">
    <property type="entry name" value="NAT_SF"/>
    <property type="match status" value="1"/>
</dbReference>
<dbReference type="AlphaFoldDB" id="A0A6J4PEQ1"/>
<organism evidence="4">
    <name type="scientific">uncultured Rubrobacteraceae bacterium</name>
    <dbReference type="NCBI Taxonomy" id="349277"/>
    <lineage>
        <taxon>Bacteria</taxon>
        <taxon>Bacillati</taxon>
        <taxon>Actinomycetota</taxon>
        <taxon>Rubrobacteria</taxon>
        <taxon>Rubrobacterales</taxon>
        <taxon>Rubrobacteraceae</taxon>
        <taxon>environmental samples</taxon>
    </lineage>
</organism>
<evidence type="ECO:0000259" key="3">
    <source>
        <dbReference type="PROSITE" id="PS51186"/>
    </source>
</evidence>
<proteinExistence type="predicted"/>